<dbReference type="InterPro" id="IPR012871">
    <property type="entry name" value="DUF1668_ORYSA"/>
</dbReference>
<name>A0AAQ3PPP8_PASNO</name>
<dbReference type="EMBL" id="CP144745">
    <property type="protein sequence ID" value="WVZ50856.1"/>
    <property type="molecule type" value="Genomic_DNA"/>
</dbReference>
<protein>
    <submittedName>
        <fullName evidence="1">Uncharacterized protein</fullName>
    </submittedName>
</protein>
<proteinExistence type="predicted"/>
<reference evidence="1 2" key="1">
    <citation type="submission" date="2024-02" db="EMBL/GenBank/DDBJ databases">
        <title>High-quality chromosome-scale genome assembly of Pensacola bahiagrass (Paspalum notatum Flugge var. saurae).</title>
        <authorList>
            <person name="Vega J.M."/>
            <person name="Podio M."/>
            <person name="Orjuela J."/>
            <person name="Siena L.A."/>
            <person name="Pessino S.C."/>
            <person name="Combes M.C."/>
            <person name="Mariac C."/>
            <person name="Albertini E."/>
            <person name="Pupilli F."/>
            <person name="Ortiz J.P.A."/>
            <person name="Leblanc O."/>
        </authorList>
    </citation>
    <scope>NUCLEOTIDE SEQUENCE [LARGE SCALE GENOMIC DNA]</scope>
    <source>
        <strain evidence="1">R1</strain>
        <tissue evidence="1">Leaf</tissue>
    </source>
</reference>
<evidence type="ECO:0000313" key="2">
    <source>
        <dbReference type="Proteomes" id="UP001341281"/>
    </source>
</evidence>
<organism evidence="1 2">
    <name type="scientific">Paspalum notatum var. saurae</name>
    <dbReference type="NCBI Taxonomy" id="547442"/>
    <lineage>
        <taxon>Eukaryota</taxon>
        <taxon>Viridiplantae</taxon>
        <taxon>Streptophyta</taxon>
        <taxon>Embryophyta</taxon>
        <taxon>Tracheophyta</taxon>
        <taxon>Spermatophyta</taxon>
        <taxon>Magnoliopsida</taxon>
        <taxon>Liliopsida</taxon>
        <taxon>Poales</taxon>
        <taxon>Poaceae</taxon>
        <taxon>PACMAD clade</taxon>
        <taxon>Panicoideae</taxon>
        <taxon>Andropogonodae</taxon>
        <taxon>Paspaleae</taxon>
        <taxon>Paspalinae</taxon>
        <taxon>Paspalum</taxon>
    </lineage>
</organism>
<dbReference type="PANTHER" id="PTHR33085:SF41">
    <property type="entry name" value="OS12G0624400 PROTEIN"/>
    <property type="match status" value="1"/>
</dbReference>
<sequence length="215" mass="23883">MSTATGANGSTTSPALDWSWRSVSSCPLPFRTDEAIVSYAVHPDGRTIFVTANTPKEDRTFSFDTRRCEWRFHGEWALPFEGQGYFDSQLDAWVGLQQDGGICSCQVISHGSTGAVQPDWKMAKDKLWSPNKKVALGPTLTSMGGARFCLVECVMREGLVEYEDAFGDHDGCVLHITMFGLKYSHREVLQTFGRTTSSCPVSKHFTSFSPVAFWM</sequence>
<accession>A0AAQ3PPP8</accession>
<dbReference type="PANTHER" id="PTHR33085">
    <property type="entry name" value="OS12G0113100 PROTEIN-RELATED"/>
    <property type="match status" value="1"/>
</dbReference>
<evidence type="ECO:0000313" key="1">
    <source>
        <dbReference type="EMBL" id="WVZ50856.1"/>
    </source>
</evidence>
<dbReference type="Pfam" id="PF07893">
    <property type="entry name" value="DUF1668"/>
    <property type="match status" value="1"/>
</dbReference>
<keyword evidence="2" id="KW-1185">Reference proteome</keyword>
<gene>
    <name evidence="1" type="ORF">U9M48_002068</name>
</gene>
<dbReference type="AlphaFoldDB" id="A0AAQ3PPP8"/>
<dbReference type="Proteomes" id="UP001341281">
    <property type="component" value="Chromosome 01"/>
</dbReference>